<dbReference type="Gene3D" id="3.30.559.30">
    <property type="entry name" value="Nonribosomal peptide synthetase, condensation domain"/>
    <property type="match status" value="1"/>
</dbReference>
<gene>
    <name evidence="2" type="ORF">FKG94_19965</name>
</gene>
<dbReference type="PANTHER" id="PTHR45527">
    <property type="entry name" value="NONRIBOSOMAL PEPTIDE SYNTHETASE"/>
    <property type="match status" value="1"/>
</dbReference>
<dbReference type="InterPro" id="IPR036736">
    <property type="entry name" value="ACP-like_sf"/>
</dbReference>
<dbReference type="EMBL" id="VHSG01000022">
    <property type="protein sequence ID" value="TQV71166.1"/>
    <property type="molecule type" value="Genomic_DNA"/>
</dbReference>
<evidence type="ECO:0000259" key="1">
    <source>
        <dbReference type="PROSITE" id="PS50075"/>
    </source>
</evidence>
<sequence>MNTITLVSKRPRSLYHRDLAIEDGWSESHFELCKDLPAQVFEQRLAALYDQLPQTLFLYGGTHWSTESGRPTLVIERLSDQLVRIRFFEALWQGSAIRSFGRYLTAAQASIGAVHNAEADKLRLVRYSHHDDILPLLTATTTAPAHSIELALPNNRAPGNCDRPGLLRAVARVLASYQGSRQAEVAFAEAVDNPIWIDFDFHSAVVDLAHNWREAPPTVRLFNSSAARAQCGVVFGSTTLTSTTTVFPISIQIRGESGRLAVRQGLMCEDQVRQLACAIESSTRGMEPDFPDLRFTGGAAKKTCVFLHAFSQQLHRSPEATAIHFTGKTFSYRWLDETASSVALQLSTAGVTGPEPVAIYLDRSPILVASMIGCWKAGLSYTPIPPDTPPRRIATMLAGAQVNVVLSDLPAANAFDLLVIDPSKAPAPAPFTARSAVTAYTLFTSGTTGAPKGVSISHLAIGNFLTACRNRLPEAAISRVMAATTVGFDISVLEIFLPLYCGGQLVLSPHTLSSDPDAVIALVAQYRPTLLQGTPAVWKMLEALSFIAPTGSTLLVGGEALPQAQARWLLTQSRSVWNMYGPTEATVWVAAQRLEHRQVGQSGIQPIGGALTGCRLHLIDPFDRPAPAGALGEIHISGLCLALGYINSPRLSREKFYFNSRLATRLYRTGDLAVFDQSDCFIFKGRNDHQVKINGYRIELGDVEAALGQVPGISQAAVIVQTSGSPRLVAFVTAAQPVKTDALAVELSQVLPGYMIPSRIVQIDAMPLNNSGKVCKHTLSEQLSRPEVEAAHPITAIWQRCLEVEQLDEQASFFHNGGNSLMAVMALSMLRKQGYNASLNHFYQAESLVQFIELVEKEKSHNLATTAPHGVVNMPNYCWFRQRKDPNHWNAPVLVETPPAITEQQLKKALQFLLQRHEELRAIWPGSKKYRQSVSGYWRHFTLENDDKDQVTEICRRIQAQIAIAGQPFLVASIDRPRQNLLFICTHHLLVDHLSWQVLIAELAEIFSALCKNRQPRLPSVETTLNDAANAYLQAFKRGDAARDFYPIVSQEWELTETGKLDVSAREDTRLASLTHELPLLPLRTAAERHQLSMQALLAAALARSYCLVSGARALSLNLVHHGRTSNYFGDLDFSNTIGWFTNYYNVLLKVESSIVSTAVAAERALARMRGKEALQSIMQSYSDNAEEIARRLSHQLELNYVIAGRHAEAIDLSDIPVGDTDGALAAHTKPFFRAVQSEQTLLLRLNFTQCYDPAQMQTLAGEAIRQLKQLEQTTVEANGHGA</sequence>
<dbReference type="InterPro" id="IPR000873">
    <property type="entry name" value="AMP-dep_synth/lig_dom"/>
</dbReference>
<dbReference type="Pfam" id="PF00668">
    <property type="entry name" value="Condensation"/>
    <property type="match status" value="1"/>
</dbReference>
<evidence type="ECO:0000313" key="2">
    <source>
        <dbReference type="EMBL" id="TQV71166.1"/>
    </source>
</evidence>
<dbReference type="SUPFAM" id="SSF47336">
    <property type="entry name" value="ACP-like"/>
    <property type="match status" value="1"/>
</dbReference>
<dbReference type="InterPro" id="IPR042099">
    <property type="entry name" value="ANL_N_sf"/>
</dbReference>
<dbReference type="PROSITE" id="PS50075">
    <property type="entry name" value="CARRIER"/>
    <property type="match status" value="1"/>
</dbReference>
<evidence type="ECO:0000313" key="3">
    <source>
        <dbReference type="Proteomes" id="UP000319732"/>
    </source>
</evidence>
<organism evidence="2 3">
    <name type="scientific">Exilibacterium tricleocarpae</name>
    <dbReference type="NCBI Taxonomy" id="2591008"/>
    <lineage>
        <taxon>Bacteria</taxon>
        <taxon>Pseudomonadati</taxon>
        <taxon>Pseudomonadota</taxon>
        <taxon>Gammaproteobacteria</taxon>
        <taxon>Cellvibrionales</taxon>
        <taxon>Cellvibrionaceae</taxon>
        <taxon>Exilibacterium</taxon>
    </lineage>
</organism>
<dbReference type="InterPro" id="IPR010071">
    <property type="entry name" value="AA_adenyl_dom"/>
</dbReference>
<dbReference type="GO" id="GO:0031177">
    <property type="term" value="F:phosphopantetheine binding"/>
    <property type="evidence" value="ECO:0007669"/>
    <property type="project" value="TreeGrafter"/>
</dbReference>
<dbReference type="Gene3D" id="3.30.300.30">
    <property type="match status" value="1"/>
</dbReference>
<keyword evidence="3" id="KW-1185">Reference proteome</keyword>
<dbReference type="SUPFAM" id="SSF52777">
    <property type="entry name" value="CoA-dependent acyltransferases"/>
    <property type="match status" value="2"/>
</dbReference>
<dbReference type="Proteomes" id="UP000319732">
    <property type="component" value="Unassembled WGS sequence"/>
</dbReference>
<dbReference type="SUPFAM" id="SSF56801">
    <property type="entry name" value="Acetyl-CoA synthetase-like"/>
    <property type="match status" value="1"/>
</dbReference>
<dbReference type="Gene3D" id="1.10.1200.10">
    <property type="entry name" value="ACP-like"/>
    <property type="match status" value="1"/>
</dbReference>
<dbReference type="Gene3D" id="3.30.559.10">
    <property type="entry name" value="Chloramphenicol acetyltransferase-like domain"/>
    <property type="match status" value="1"/>
</dbReference>
<accession>A0A545T1S3</accession>
<dbReference type="GO" id="GO:0044550">
    <property type="term" value="P:secondary metabolite biosynthetic process"/>
    <property type="evidence" value="ECO:0007669"/>
    <property type="project" value="TreeGrafter"/>
</dbReference>
<feature type="domain" description="Carrier" evidence="1">
    <location>
        <begin position="785"/>
        <end position="859"/>
    </location>
</feature>
<dbReference type="Pfam" id="PF00550">
    <property type="entry name" value="PP-binding"/>
    <property type="match status" value="1"/>
</dbReference>
<dbReference type="GO" id="GO:0043041">
    <property type="term" value="P:amino acid activation for nonribosomal peptide biosynthetic process"/>
    <property type="evidence" value="ECO:0007669"/>
    <property type="project" value="TreeGrafter"/>
</dbReference>
<name>A0A545T1S3_9GAMM</name>
<reference evidence="2 3" key="1">
    <citation type="submission" date="2019-06" db="EMBL/GenBank/DDBJ databases">
        <title>Whole genome sequence for Cellvibrionaceae sp. R142.</title>
        <authorList>
            <person name="Wang G."/>
        </authorList>
    </citation>
    <scope>NUCLEOTIDE SEQUENCE [LARGE SCALE GENOMIC DNA]</scope>
    <source>
        <strain evidence="2 3">R142</strain>
    </source>
</reference>
<proteinExistence type="predicted"/>
<dbReference type="InterPro" id="IPR045851">
    <property type="entry name" value="AMP-bd_C_sf"/>
</dbReference>
<dbReference type="Gene3D" id="3.40.50.12780">
    <property type="entry name" value="N-terminal domain of ligase-like"/>
    <property type="match status" value="1"/>
</dbReference>
<dbReference type="Pfam" id="PF00501">
    <property type="entry name" value="AMP-binding"/>
    <property type="match status" value="1"/>
</dbReference>
<dbReference type="RefSeq" id="WP_142928708.1">
    <property type="nucleotide sequence ID" value="NZ_ML660100.1"/>
</dbReference>
<dbReference type="NCBIfam" id="TIGR01733">
    <property type="entry name" value="AA-adenyl-dom"/>
    <property type="match status" value="1"/>
</dbReference>
<dbReference type="InterPro" id="IPR025110">
    <property type="entry name" value="AMP-bd_C"/>
</dbReference>
<protein>
    <submittedName>
        <fullName evidence="2">Amino acid adenylation domain-containing protein</fullName>
    </submittedName>
</protein>
<dbReference type="Pfam" id="PF13193">
    <property type="entry name" value="AMP-binding_C"/>
    <property type="match status" value="1"/>
</dbReference>
<dbReference type="OrthoDB" id="9757559at2"/>
<dbReference type="InterPro" id="IPR023213">
    <property type="entry name" value="CAT-like_dom_sf"/>
</dbReference>
<comment type="caution">
    <text evidence="2">The sequence shown here is derived from an EMBL/GenBank/DDBJ whole genome shotgun (WGS) entry which is preliminary data.</text>
</comment>
<dbReference type="PANTHER" id="PTHR45527:SF1">
    <property type="entry name" value="FATTY ACID SYNTHASE"/>
    <property type="match status" value="1"/>
</dbReference>
<dbReference type="GO" id="GO:0003824">
    <property type="term" value="F:catalytic activity"/>
    <property type="evidence" value="ECO:0007669"/>
    <property type="project" value="InterPro"/>
</dbReference>
<dbReference type="InterPro" id="IPR009081">
    <property type="entry name" value="PP-bd_ACP"/>
</dbReference>
<dbReference type="InterPro" id="IPR001242">
    <property type="entry name" value="Condensation_dom"/>
</dbReference>
<dbReference type="GO" id="GO:0005737">
    <property type="term" value="C:cytoplasm"/>
    <property type="evidence" value="ECO:0007669"/>
    <property type="project" value="TreeGrafter"/>
</dbReference>